<gene>
    <name evidence="1" type="ORF">UT30_C0005G0025</name>
</gene>
<evidence type="ECO:0000313" key="2">
    <source>
        <dbReference type="Proteomes" id="UP000033935"/>
    </source>
</evidence>
<dbReference type="AlphaFoldDB" id="A0A0G0QSQ0"/>
<evidence type="ECO:0000313" key="1">
    <source>
        <dbReference type="EMBL" id="KKR04622.1"/>
    </source>
</evidence>
<sequence length="272" mass="30622">MSIEQESHCEREKEQAWLHQNHMIESLLECGIQVYAQRLESISDTFKSENHTLCCIDEGTPFGDMRCAGSGILLEGEERRIFIKNLKEAGVKEVTSHVSCGAAGLYREKKGIIDKTTDEVAIEGANRMAEELGVPYTGHREDLNRPKEFHNARVIYIDATGRFNPSLVEGLPQGFVVSRRYMSQTQTVSEVQIAMSIAMGDHGFGKKFSQDMPLILIALGEEGSGEYSTNQLRKDFENFLSSHRDKPIKLDTWTVRTNEETSLSEEEWSLAA</sequence>
<name>A0A0G0QSQ0_9BACT</name>
<reference evidence="1 2" key="1">
    <citation type="journal article" date="2015" name="Nature">
        <title>rRNA introns, odd ribosomes, and small enigmatic genomes across a large radiation of phyla.</title>
        <authorList>
            <person name="Brown C.T."/>
            <person name="Hug L.A."/>
            <person name="Thomas B.C."/>
            <person name="Sharon I."/>
            <person name="Castelle C.J."/>
            <person name="Singh A."/>
            <person name="Wilkins M.J."/>
            <person name="Williams K.H."/>
            <person name="Banfield J.F."/>
        </authorList>
    </citation>
    <scope>NUCLEOTIDE SEQUENCE [LARGE SCALE GENOMIC DNA]</scope>
</reference>
<organism evidence="1 2">
    <name type="scientific">Candidatus Uhrbacteria bacterium GW2011_GWF2_39_13</name>
    <dbReference type="NCBI Taxonomy" id="1618995"/>
    <lineage>
        <taxon>Bacteria</taxon>
        <taxon>Candidatus Uhriibacteriota</taxon>
    </lineage>
</organism>
<accession>A0A0G0QSQ0</accession>
<protein>
    <submittedName>
        <fullName evidence="1">Uncharacterized protein</fullName>
    </submittedName>
</protein>
<proteinExistence type="predicted"/>
<dbReference type="EMBL" id="LBWG01000005">
    <property type="protein sequence ID" value="KKR04622.1"/>
    <property type="molecule type" value="Genomic_DNA"/>
</dbReference>
<comment type="caution">
    <text evidence="1">The sequence shown here is derived from an EMBL/GenBank/DDBJ whole genome shotgun (WGS) entry which is preliminary data.</text>
</comment>
<dbReference type="Proteomes" id="UP000033935">
    <property type="component" value="Unassembled WGS sequence"/>
</dbReference>